<accession>A0A0F9FVF5</accession>
<reference evidence="1" key="1">
    <citation type="journal article" date="2015" name="Nature">
        <title>Complex archaea that bridge the gap between prokaryotes and eukaryotes.</title>
        <authorList>
            <person name="Spang A."/>
            <person name="Saw J.H."/>
            <person name="Jorgensen S.L."/>
            <person name="Zaremba-Niedzwiedzka K."/>
            <person name="Martijn J."/>
            <person name="Lind A.E."/>
            <person name="van Eijk R."/>
            <person name="Schleper C."/>
            <person name="Guy L."/>
            <person name="Ettema T.J."/>
        </authorList>
    </citation>
    <scope>NUCLEOTIDE SEQUENCE</scope>
</reference>
<protein>
    <submittedName>
        <fullName evidence="1">Uncharacterized protein</fullName>
    </submittedName>
</protein>
<proteinExistence type="predicted"/>
<name>A0A0F9FVF5_9ZZZZ</name>
<comment type="caution">
    <text evidence="1">The sequence shown here is derived from an EMBL/GenBank/DDBJ whole genome shotgun (WGS) entry which is preliminary data.</text>
</comment>
<organism evidence="1">
    <name type="scientific">marine sediment metagenome</name>
    <dbReference type="NCBI Taxonomy" id="412755"/>
    <lineage>
        <taxon>unclassified sequences</taxon>
        <taxon>metagenomes</taxon>
        <taxon>ecological metagenomes</taxon>
    </lineage>
</organism>
<dbReference type="EMBL" id="LAZR01030951">
    <property type="protein sequence ID" value="KKL55132.1"/>
    <property type="molecule type" value="Genomic_DNA"/>
</dbReference>
<dbReference type="AlphaFoldDB" id="A0A0F9FVF5"/>
<gene>
    <name evidence="1" type="ORF">LCGC14_2258470</name>
</gene>
<evidence type="ECO:0000313" key="1">
    <source>
        <dbReference type="EMBL" id="KKL55132.1"/>
    </source>
</evidence>
<sequence length="387" mass="43453">MPVYTYSNIKDDVNGLIGKRIDSLSDARRTINRGVRYVIGNVDLRSTKRTSTLDPKLFNDVFQYASPTDMKADRLIDVIPQVNRTDDWEPILTTQEEFDRRKFIDKMLVAFSDDSFTRKVLLSIDVDDDALVLSTLDATNSGGGSWGGFGDGENLTADSDNFVKGSASINWDIGSGGGTTAGIVNSTMDEFDYSDYVAAGSAFVWHYIQDITDITNLILVIGDDGSVNYKITITTQHDGTAFRNGWNLLRFDFSNAVKAGSPDETAGVYIAVYMTKDSGKVSETDYRFDHIILRRGKINDLLYYSKYGWQTSGGTWIENSTVDTDLLNFDTEEYDLAVLKAAEFAALELKDRPLTSDYKKEYTEMRDQYKIEHPSEAKMLETTWQNV</sequence>